<evidence type="ECO:0000256" key="1">
    <source>
        <dbReference type="ARBA" id="ARBA00004172"/>
    </source>
</evidence>
<sequence length="331" mass="36223">MWDPTHVKVTVIQARSLLEKKSKGNDVYVVISLGKEKYRTSVQEQTKSPYWNEECDLVIPQDRKPLKLKVFHRSLSALSSDDFLGQALIPIQDIDMDAQPRAKWYTLESKPSKKAAVKERGELEVKISFIVKSQIDSSKLSAGPLGKRTLSSTSIGKIKKRSGSLLSLSKKATSGSVRNLASSVGKVFTLGRKKDKNKASADSASVTSSIDGRDSDLERDINTNPFEDDTSFGEKAEEPPKKGSPIWGKKNNGGLSATKSGKGSNNSSRRASDQYDYPDTNPFEIEMNGTKDHSNENKTTNGKKSQSNNLNDSKSSPEKESFGSPTSPTGK</sequence>
<reference evidence="5 6" key="1">
    <citation type="submission" date="2020-08" db="EMBL/GenBank/DDBJ databases">
        <authorList>
            <person name="Hejnol A."/>
        </authorList>
    </citation>
    <scope>NUCLEOTIDE SEQUENCE [LARGE SCALE GENOMIC DNA]</scope>
</reference>
<comment type="caution">
    <text evidence="5">The sequence shown here is derived from an EMBL/GenBank/DDBJ whole genome shotgun (WGS) entry which is preliminary data.</text>
</comment>
<organism evidence="5 6">
    <name type="scientific">Dimorphilus gyrociliatus</name>
    <dbReference type="NCBI Taxonomy" id="2664684"/>
    <lineage>
        <taxon>Eukaryota</taxon>
        <taxon>Metazoa</taxon>
        <taxon>Spiralia</taxon>
        <taxon>Lophotrochozoa</taxon>
        <taxon>Annelida</taxon>
        <taxon>Polychaeta</taxon>
        <taxon>Polychaeta incertae sedis</taxon>
        <taxon>Dinophilidae</taxon>
        <taxon>Dimorphilus</taxon>
    </lineage>
</organism>
<evidence type="ECO:0000256" key="3">
    <source>
        <dbReference type="SAM" id="MobiDB-lite"/>
    </source>
</evidence>
<feature type="domain" description="C2" evidence="4">
    <location>
        <begin position="1"/>
        <end position="105"/>
    </location>
</feature>
<dbReference type="AlphaFoldDB" id="A0A7I8WDB0"/>
<evidence type="ECO:0000256" key="2">
    <source>
        <dbReference type="ARBA" id="ARBA00022753"/>
    </source>
</evidence>
<feature type="compositionally biased region" description="Basic and acidic residues" evidence="3">
    <location>
        <begin position="211"/>
        <end position="221"/>
    </location>
</feature>
<gene>
    <name evidence="5" type="ORF">DGYR_LOCUS13430</name>
</gene>
<accession>A0A7I8WDB0</accession>
<keyword evidence="6" id="KW-1185">Reference proteome</keyword>
<evidence type="ECO:0000313" key="5">
    <source>
        <dbReference type="EMBL" id="CAD5126160.1"/>
    </source>
</evidence>
<comment type="subcellular location">
    <subcellularLocation>
        <location evidence="1">Recycling endosome</location>
    </subcellularLocation>
</comment>
<dbReference type="PROSITE" id="PS50004">
    <property type="entry name" value="C2"/>
    <property type="match status" value="1"/>
</dbReference>
<dbReference type="InterPro" id="IPR037789">
    <property type="entry name" value="FIP_classI"/>
</dbReference>
<keyword evidence="2" id="KW-0967">Endosome</keyword>
<dbReference type="SUPFAM" id="SSF49562">
    <property type="entry name" value="C2 domain (Calcium/lipid-binding domain, CaLB)"/>
    <property type="match status" value="1"/>
</dbReference>
<dbReference type="GO" id="GO:0031267">
    <property type="term" value="F:small GTPase binding"/>
    <property type="evidence" value="ECO:0007669"/>
    <property type="project" value="InterPro"/>
</dbReference>
<feature type="region of interest" description="Disordered" evidence="3">
    <location>
        <begin position="193"/>
        <end position="331"/>
    </location>
</feature>
<dbReference type="PANTHER" id="PTHR15746">
    <property type="entry name" value="RAB11-RELATED"/>
    <property type="match status" value="1"/>
</dbReference>
<dbReference type="Pfam" id="PF00168">
    <property type="entry name" value="C2"/>
    <property type="match status" value="1"/>
</dbReference>
<dbReference type="GO" id="GO:0055037">
    <property type="term" value="C:recycling endosome"/>
    <property type="evidence" value="ECO:0007669"/>
    <property type="project" value="UniProtKB-SubCell"/>
</dbReference>
<dbReference type="InterPro" id="IPR035892">
    <property type="entry name" value="C2_domain_sf"/>
</dbReference>
<evidence type="ECO:0000313" key="6">
    <source>
        <dbReference type="Proteomes" id="UP000549394"/>
    </source>
</evidence>
<feature type="compositionally biased region" description="Basic and acidic residues" evidence="3">
    <location>
        <begin position="232"/>
        <end position="241"/>
    </location>
</feature>
<proteinExistence type="predicted"/>
<dbReference type="OrthoDB" id="8956628at2759"/>
<dbReference type="InterPro" id="IPR000008">
    <property type="entry name" value="C2_dom"/>
</dbReference>
<dbReference type="Gene3D" id="2.60.40.150">
    <property type="entry name" value="C2 domain"/>
    <property type="match status" value="1"/>
</dbReference>
<dbReference type="GO" id="GO:0045055">
    <property type="term" value="P:regulated exocytosis"/>
    <property type="evidence" value="ECO:0007669"/>
    <property type="project" value="TreeGrafter"/>
</dbReference>
<feature type="compositionally biased region" description="Polar residues" evidence="3">
    <location>
        <begin position="297"/>
        <end position="314"/>
    </location>
</feature>
<dbReference type="EMBL" id="CAJFCJ010000033">
    <property type="protein sequence ID" value="CAD5126160.1"/>
    <property type="molecule type" value="Genomic_DNA"/>
</dbReference>
<evidence type="ECO:0000259" key="4">
    <source>
        <dbReference type="PROSITE" id="PS50004"/>
    </source>
</evidence>
<dbReference type="PANTHER" id="PTHR15746:SF23">
    <property type="entry name" value="RAB11 INTERACTING PROTEIN, ISOFORM A"/>
    <property type="match status" value="1"/>
</dbReference>
<dbReference type="Proteomes" id="UP000549394">
    <property type="component" value="Unassembled WGS sequence"/>
</dbReference>
<dbReference type="SMART" id="SM00239">
    <property type="entry name" value="C2"/>
    <property type="match status" value="1"/>
</dbReference>
<feature type="compositionally biased region" description="Polar residues" evidence="3">
    <location>
        <begin position="253"/>
        <end position="269"/>
    </location>
</feature>
<name>A0A7I8WDB0_9ANNE</name>
<protein>
    <submittedName>
        <fullName evidence="5">DgyrCDS14326</fullName>
    </submittedName>
</protein>